<evidence type="ECO:0000259" key="3">
    <source>
        <dbReference type="PROSITE" id="PS51898"/>
    </source>
</evidence>
<keyword evidence="1" id="KW-0238">DNA-binding</keyword>
<name>A0ABQ5NKC1_9BACI</name>
<keyword evidence="5" id="KW-1185">Reference proteome</keyword>
<dbReference type="RefSeq" id="WP_264988506.1">
    <property type="nucleotide sequence ID" value="NZ_BRZA01000002.1"/>
</dbReference>
<evidence type="ECO:0000313" key="4">
    <source>
        <dbReference type="EMBL" id="GLC88748.1"/>
    </source>
</evidence>
<reference evidence="4" key="1">
    <citation type="submission" date="2022-08" db="EMBL/GenBank/DDBJ databases">
        <title>Draft genome sequence of Lysinibacillus sp. strain KH24.</title>
        <authorList>
            <person name="Kanbe H."/>
            <person name="Itoh H."/>
        </authorList>
    </citation>
    <scope>NUCLEOTIDE SEQUENCE</scope>
    <source>
        <strain evidence="4">KH24</strain>
    </source>
</reference>
<proteinExistence type="predicted"/>
<protein>
    <recommendedName>
        <fullName evidence="3">Tyr recombinase domain-containing protein</fullName>
    </recommendedName>
</protein>
<dbReference type="Gene3D" id="1.10.150.130">
    <property type="match status" value="1"/>
</dbReference>
<gene>
    <name evidence="4" type="ORF">LYSBPC_18750</name>
</gene>
<dbReference type="Proteomes" id="UP001065593">
    <property type="component" value="Unassembled WGS sequence"/>
</dbReference>
<dbReference type="EMBL" id="BRZA01000002">
    <property type="protein sequence ID" value="GLC88748.1"/>
    <property type="molecule type" value="Genomic_DNA"/>
</dbReference>
<dbReference type="InterPro" id="IPR013762">
    <property type="entry name" value="Integrase-like_cat_sf"/>
</dbReference>
<evidence type="ECO:0000313" key="5">
    <source>
        <dbReference type="Proteomes" id="UP001065593"/>
    </source>
</evidence>
<accession>A0ABQ5NKC1</accession>
<comment type="caution">
    <text evidence="4">The sequence shown here is derived from an EMBL/GenBank/DDBJ whole genome shotgun (WGS) entry which is preliminary data.</text>
</comment>
<dbReference type="Gene3D" id="1.10.443.10">
    <property type="entry name" value="Intergrase catalytic core"/>
    <property type="match status" value="1"/>
</dbReference>
<dbReference type="InterPro" id="IPR010998">
    <property type="entry name" value="Integrase_recombinase_N"/>
</dbReference>
<dbReference type="PROSITE" id="PS51898">
    <property type="entry name" value="TYR_RECOMBINASE"/>
    <property type="match status" value="1"/>
</dbReference>
<dbReference type="CDD" id="cd00397">
    <property type="entry name" value="DNA_BRE_C"/>
    <property type="match status" value="1"/>
</dbReference>
<dbReference type="InterPro" id="IPR002104">
    <property type="entry name" value="Integrase_catalytic"/>
</dbReference>
<dbReference type="PANTHER" id="PTHR30349">
    <property type="entry name" value="PHAGE INTEGRASE-RELATED"/>
    <property type="match status" value="1"/>
</dbReference>
<organism evidence="4 5">
    <name type="scientific">Lysinibacillus piscis</name>
    <dbReference type="NCBI Taxonomy" id="2518931"/>
    <lineage>
        <taxon>Bacteria</taxon>
        <taxon>Bacillati</taxon>
        <taxon>Bacillota</taxon>
        <taxon>Bacilli</taxon>
        <taxon>Bacillales</taxon>
        <taxon>Bacillaceae</taxon>
        <taxon>Lysinibacillus</taxon>
    </lineage>
</organism>
<dbReference type="InterPro" id="IPR050090">
    <property type="entry name" value="Tyrosine_recombinase_XerCD"/>
</dbReference>
<evidence type="ECO:0000256" key="1">
    <source>
        <dbReference type="ARBA" id="ARBA00023125"/>
    </source>
</evidence>
<evidence type="ECO:0000256" key="2">
    <source>
        <dbReference type="ARBA" id="ARBA00023172"/>
    </source>
</evidence>
<dbReference type="InterPro" id="IPR011010">
    <property type="entry name" value="DNA_brk_join_enz"/>
</dbReference>
<sequence length="347" mass="40146">MSKNKQRTGIFDLEHISPIELKKMNPKNENDEPLIIAPSIVVDVNSVRLKGNRISAHSALMIVKEQMRLSGIRKRTIGEYDYIFTRMLKNMNIEYVDEISLETLFGFIASLGNIKDITKQSKLRVVKAILNRMFDNGWIEKRFWKDVKIKVDGKIKPPANENNLAILLSTFDMSNFIHFRDAVAVLTIYKCGLRVNTLVRLEEKHIDFDNQLLMIEGDIMKGREALKLPIDDELERFLKRLIAQNNKIRSHYRKRNKYIFINKFGESLITEKSTCTISKRLSYYAKKYHLKDINPHAIRRLYATNLLRKGANVALISKALSHKSLATTTAYLGLSVDEVAKDLRDYL</sequence>
<dbReference type="SUPFAM" id="SSF56349">
    <property type="entry name" value="DNA breaking-rejoining enzymes"/>
    <property type="match status" value="1"/>
</dbReference>
<feature type="domain" description="Tyr recombinase" evidence="3">
    <location>
        <begin position="154"/>
        <end position="344"/>
    </location>
</feature>
<dbReference type="Pfam" id="PF00589">
    <property type="entry name" value="Phage_integrase"/>
    <property type="match status" value="1"/>
</dbReference>
<dbReference type="PANTHER" id="PTHR30349:SF89">
    <property type="entry name" value="INTEGRASE_RECOMBINASE"/>
    <property type="match status" value="1"/>
</dbReference>
<keyword evidence="2" id="KW-0233">DNA recombination</keyword>